<protein>
    <submittedName>
        <fullName evidence="1">Uncharacterized protein</fullName>
    </submittedName>
</protein>
<reference evidence="1 2" key="1">
    <citation type="submission" date="2019-04" db="EMBL/GenBank/DDBJ databases">
        <title>Complete genome sequence of Agrobacterium tumefaciens CFBP5877.</title>
        <authorList>
            <person name="Huang Y.-Y."/>
            <person name="Chiang H.-Y."/>
            <person name="Chou L."/>
            <person name="Lai E.-M."/>
            <person name="Kuo C.-H."/>
        </authorList>
    </citation>
    <scope>NUCLEOTIDE SEQUENCE [LARGE SCALE GENOMIC DNA]</scope>
    <source>
        <strain evidence="1 2">CFBP5877</strain>
    </source>
</reference>
<evidence type="ECO:0000313" key="2">
    <source>
        <dbReference type="Proteomes" id="UP000298579"/>
    </source>
</evidence>
<accession>A0AAE6BD00</accession>
<sequence>MHPSDSHLPQPHSQRARINHRACCNIMIKQGNRDFSPMDSGN</sequence>
<organism evidence="1 2">
    <name type="scientific">Agrobacterium tumefaciens</name>
    <dbReference type="NCBI Taxonomy" id="358"/>
    <lineage>
        <taxon>Bacteria</taxon>
        <taxon>Pseudomonadati</taxon>
        <taxon>Pseudomonadota</taxon>
        <taxon>Alphaproteobacteria</taxon>
        <taxon>Hyphomicrobiales</taxon>
        <taxon>Rhizobiaceae</taxon>
        <taxon>Rhizobium/Agrobacterium group</taxon>
        <taxon>Agrobacterium</taxon>
        <taxon>Agrobacterium tumefaciens complex</taxon>
    </lineage>
</organism>
<dbReference type="EMBL" id="CP039897">
    <property type="protein sequence ID" value="QCL79122.1"/>
    <property type="molecule type" value="Genomic_DNA"/>
</dbReference>
<evidence type="ECO:0000313" key="1">
    <source>
        <dbReference type="EMBL" id="QCL79122.1"/>
    </source>
</evidence>
<gene>
    <name evidence="1" type="ORF">CFBP5877_08590</name>
</gene>
<dbReference type="Proteomes" id="UP000298579">
    <property type="component" value="Chromosome circular"/>
</dbReference>
<name>A0AAE6BD00_AGRTU</name>
<dbReference type="AlphaFoldDB" id="A0AAE6BD00"/>
<proteinExistence type="predicted"/>